<feature type="domain" description="NodB homology" evidence="2">
    <location>
        <begin position="66"/>
        <end position="256"/>
    </location>
</feature>
<accession>A0A363NVX2</accession>
<comment type="caution">
    <text evidence="3">The sequence shown here is derived from an EMBL/GenBank/DDBJ whole genome shotgun (WGS) entry which is preliminary data.</text>
</comment>
<gene>
    <name evidence="3" type="ORF">DCO56_07880</name>
</gene>
<keyword evidence="1" id="KW-1133">Transmembrane helix</keyword>
<sequence length="256" mass="29346">MLNFRNTTYGCIALLLMAILLWKEYQLYYPFLVVLLLYIGTLSWGAFDLRLNFFMQSTYDRKTSTNQIAITFDDGPTPYTLEILDLLNQYGVKASFFCIGSQVLKYPEIAKQIVMQGHVIANHSMNHPNSIGFFSSDSVAVEMKHANQAIEKITGKKTLLYRPPFGVSNPHIAKALDYCAMTSIGWSIRSLDTLNRDENKIFKRIKKRLRPGKIILLHDTSKKTVHVVKSLLIELQTNKLEALNLEDFLNQKVYEN</sequence>
<dbReference type="InterPro" id="IPR050248">
    <property type="entry name" value="Polysacc_deacetylase_ArnD"/>
</dbReference>
<dbReference type="GO" id="GO:0016810">
    <property type="term" value="F:hydrolase activity, acting on carbon-nitrogen (but not peptide) bonds"/>
    <property type="evidence" value="ECO:0007669"/>
    <property type="project" value="InterPro"/>
</dbReference>
<dbReference type="InterPro" id="IPR011330">
    <property type="entry name" value="Glyco_hydro/deAcase_b/a-brl"/>
</dbReference>
<feature type="transmembrane region" description="Helical" evidence="1">
    <location>
        <begin position="28"/>
        <end position="47"/>
    </location>
</feature>
<evidence type="ECO:0000313" key="4">
    <source>
        <dbReference type="Proteomes" id="UP000250831"/>
    </source>
</evidence>
<dbReference type="Pfam" id="PF01522">
    <property type="entry name" value="Polysacc_deac_1"/>
    <property type="match status" value="1"/>
</dbReference>
<reference evidence="3 4" key="1">
    <citation type="submission" date="2018-04" db="EMBL/GenBank/DDBJ databases">
        <title>Sphingobacterium sp. M46 Genome.</title>
        <authorList>
            <person name="Cheng J."/>
            <person name="Li Y."/>
        </authorList>
    </citation>
    <scope>NUCLEOTIDE SEQUENCE [LARGE SCALE GENOMIC DNA]</scope>
    <source>
        <strain evidence="3 4">M46</strain>
    </source>
</reference>
<dbReference type="SUPFAM" id="SSF88713">
    <property type="entry name" value="Glycoside hydrolase/deacetylase"/>
    <property type="match status" value="1"/>
</dbReference>
<dbReference type="PANTHER" id="PTHR10587">
    <property type="entry name" value="GLYCOSYL TRANSFERASE-RELATED"/>
    <property type="match status" value="1"/>
</dbReference>
<dbReference type="EMBL" id="QCXX01000002">
    <property type="protein sequence ID" value="PUV24868.1"/>
    <property type="molecule type" value="Genomic_DNA"/>
</dbReference>
<dbReference type="OrthoDB" id="9812065at2"/>
<name>A0A363NVX2_9SPHI</name>
<protein>
    <submittedName>
        <fullName evidence="3">Polysaccharide deacetylase family protein</fullName>
    </submittedName>
</protein>
<dbReference type="GO" id="GO:0005975">
    <property type="term" value="P:carbohydrate metabolic process"/>
    <property type="evidence" value="ECO:0007669"/>
    <property type="project" value="InterPro"/>
</dbReference>
<evidence type="ECO:0000313" key="3">
    <source>
        <dbReference type="EMBL" id="PUV24868.1"/>
    </source>
</evidence>
<evidence type="ECO:0000259" key="2">
    <source>
        <dbReference type="PROSITE" id="PS51677"/>
    </source>
</evidence>
<keyword evidence="1" id="KW-0472">Membrane</keyword>
<dbReference type="AlphaFoldDB" id="A0A363NVX2"/>
<evidence type="ECO:0000256" key="1">
    <source>
        <dbReference type="SAM" id="Phobius"/>
    </source>
</evidence>
<proteinExistence type="predicted"/>
<dbReference type="PROSITE" id="PS51677">
    <property type="entry name" value="NODB"/>
    <property type="match status" value="1"/>
</dbReference>
<dbReference type="Proteomes" id="UP000250831">
    <property type="component" value="Unassembled WGS sequence"/>
</dbReference>
<dbReference type="CDD" id="cd10917">
    <property type="entry name" value="CE4_NodB_like_6s_7s"/>
    <property type="match status" value="1"/>
</dbReference>
<dbReference type="Gene3D" id="3.20.20.370">
    <property type="entry name" value="Glycoside hydrolase/deacetylase"/>
    <property type="match status" value="1"/>
</dbReference>
<keyword evidence="4" id="KW-1185">Reference proteome</keyword>
<dbReference type="InterPro" id="IPR002509">
    <property type="entry name" value="NODB_dom"/>
</dbReference>
<organism evidence="3 4">
    <name type="scientific">Sphingobacterium athyrii</name>
    <dbReference type="NCBI Taxonomy" id="2152717"/>
    <lineage>
        <taxon>Bacteria</taxon>
        <taxon>Pseudomonadati</taxon>
        <taxon>Bacteroidota</taxon>
        <taxon>Sphingobacteriia</taxon>
        <taxon>Sphingobacteriales</taxon>
        <taxon>Sphingobacteriaceae</taxon>
        <taxon>Sphingobacterium</taxon>
    </lineage>
</organism>
<keyword evidence="1" id="KW-0812">Transmembrane</keyword>